<feature type="signal peptide" evidence="3">
    <location>
        <begin position="1"/>
        <end position="26"/>
    </location>
</feature>
<dbReference type="InterPro" id="IPR006179">
    <property type="entry name" value="5_nucleotidase/apyrase"/>
</dbReference>
<feature type="domain" description="SLH" evidence="4">
    <location>
        <begin position="668"/>
        <end position="726"/>
    </location>
</feature>
<dbReference type="PRINTS" id="PR01607">
    <property type="entry name" value="APYRASEFAMLY"/>
</dbReference>
<dbReference type="PANTHER" id="PTHR11575:SF24">
    <property type="entry name" value="5'-NUCLEOTIDASE"/>
    <property type="match status" value="1"/>
</dbReference>
<dbReference type="GO" id="GO:0009166">
    <property type="term" value="P:nucleotide catabolic process"/>
    <property type="evidence" value="ECO:0007669"/>
    <property type="project" value="InterPro"/>
</dbReference>
<keyword evidence="3" id="KW-0547">Nucleotide-binding</keyword>
<dbReference type="Pfam" id="PF02872">
    <property type="entry name" value="5_nucleotid_C"/>
    <property type="match status" value="1"/>
</dbReference>
<protein>
    <submittedName>
        <fullName evidence="5">5'-nucleotidase C-terminal domain-containing protein</fullName>
    </submittedName>
</protein>
<feature type="domain" description="SLH" evidence="4">
    <location>
        <begin position="542"/>
        <end position="600"/>
    </location>
</feature>
<evidence type="ECO:0000256" key="3">
    <source>
        <dbReference type="RuleBase" id="RU362119"/>
    </source>
</evidence>
<dbReference type="SUPFAM" id="SSF55816">
    <property type="entry name" value="5'-nucleotidase (syn. UDP-sugar hydrolase), C-terminal domain"/>
    <property type="match status" value="1"/>
</dbReference>
<dbReference type="InterPro" id="IPR029052">
    <property type="entry name" value="Metallo-depent_PP-like"/>
</dbReference>
<dbReference type="GO" id="GO:0016787">
    <property type="term" value="F:hydrolase activity"/>
    <property type="evidence" value="ECO:0007669"/>
    <property type="project" value="UniProtKB-KW"/>
</dbReference>
<dbReference type="EMBL" id="CP060490">
    <property type="protein sequence ID" value="QNL45278.1"/>
    <property type="molecule type" value="Genomic_DNA"/>
</dbReference>
<dbReference type="Gene3D" id="3.90.780.10">
    <property type="entry name" value="5'-Nucleotidase, C-terminal domain"/>
    <property type="match status" value="1"/>
</dbReference>
<feature type="chain" id="PRO_5029035730" evidence="3">
    <location>
        <begin position="27"/>
        <end position="726"/>
    </location>
</feature>
<organism evidence="5 6">
    <name type="scientific">Oscillibacter hominis</name>
    <dbReference type="NCBI Taxonomy" id="2763056"/>
    <lineage>
        <taxon>Bacteria</taxon>
        <taxon>Bacillati</taxon>
        <taxon>Bacillota</taxon>
        <taxon>Clostridia</taxon>
        <taxon>Eubacteriales</taxon>
        <taxon>Oscillospiraceae</taxon>
        <taxon>Oscillibacter</taxon>
    </lineage>
</organism>
<keyword evidence="2" id="KW-0677">Repeat</keyword>
<dbReference type="InterPro" id="IPR004843">
    <property type="entry name" value="Calcineurin-like_PHP"/>
</dbReference>
<evidence type="ECO:0000313" key="5">
    <source>
        <dbReference type="EMBL" id="QNL45278.1"/>
    </source>
</evidence>
<accession>A0A7G9B6U7</accession>
<dbReference type="InterPro" id="IPR008334">
    <property type="entry name" value="5'-Nucleotdase_C"/>
</dbReference>
<dbReference type="InterPro" id="IPR036907">
    <property type="entry name" value="5'-Nucleotdase_C_sf"/>
</dbReference>
<dbReference type="PANTHER" id="PTHR11575">
    <property type="entry name" value="5'-NUCLEOTIDASE-RELATED"/>
    <property type="match status" value="1"/>
</dbReference>
<evidence type="ECO:0000256" key="1">
    <source>
        <dbReference type="ARBA" id="ARBA00022729"/>
    </source>
</evidence>
<gene>
    <name evidence="5" type="ORF">H8790_04480</name>
</gene>
<proteinExistence type="inferred from homology"/>
<evidence type="ECO:0000256" key="2">
    <source>
        <dbReference type="ARBA" id="ARBA00022737"/>
    </source>
</evidence>
<comment type="similarity">
    <text evidence="3">Belongs to the 5'-nucleotidase family.</text>
</comment>
<dbReference type="AlphaFoldDB" id="A0A7G9B6U7"/>
<keyword evidence="1 3" id="KW-0732">Signal</keyword>
<evidence type="ECO:0000259" key="4">
    <source>
        <dbReference type="PROSITE" id="PS51272"/>
    </source>
</evidence>
<reference evidence="5 6" key="1">
    <citation type="submission" date="2020-08" db="EMBL/GenBank/DDBJ databases">
        <authorList>
            <person name="Liu C."/>
            <person name="Sun Q."/>
        </authorList>
    </citation>
    <scope>NUCLEOTIDE SEQUENCE [LARGE SCALE GENOMIC DNA]</scope>
    <source>
        <strain evidence="5 6">NSJ-62</strain>
    </source>
</reference>
<keyword evidence="3" id="KW-0378">Hydrolase</keyword>
<feature type="domain" description="SLH" evidence="4">
    <location>
        <begin position="601"/>
        <end position="664"/>
    </location>
</feature>
<dbReference type="Gene3D" id="3.60.21.10">
    <property type="match status" value="1"/>
</dbReference>
<keyword evidence="6" id="KW-1185">Reference proteome</keyword>
<dbReference type="SUPFAM" id="SSF56300">
    <property type="entry name" value="Metallo-dependent phosphatases"/>
    <property type="match status" value="1"/>
</dbReference>
<dbReference type="Pfam" id="PF00149">
    <property type="entry name" value="Metallophos"/>
    <property type="match status" value="1"/>
</dbReference>
<dbReference type="KEGG" id="ohi:H8790_04480"/>
<dbReference type="GO" id="GO:0000166">
    <property type="term" value="F:nucleotide binding"/>
    <property type="evidence" value="ECO:0007669"/>
    <property type="project" value="UniProtKB-KW"/>
</dbReference>
<dbReference type="InterPro" id="IPR001119">
    <property type="entry name" value="SLH_dom"/>
</dbReference>
<dbReference type="Pfam" id="PF00395">
    <property type="entry name" value="SLH"/>
    <property type="match status" value="3"/>
</dbReference>
<sequence>MKNMRKSMSLLLAVVMALSLTVTSFAADTTTSVAKGDIVVLYTNDVHCGVDDNIGYAGLAAYRNDMKKATEYVTLVDAGDAIQGAALGTLSKGEYPVQIMNEVGYDVAVPGNHEFDYGMEQFLSLAKELKSGYVCCNFMDLRTNKTVFDAYKIITYGDTKVAYVGIDTPEAISKSTPTYFQDSKGEYIYGFCQGNDGKDLYKAVQTAIDAAKADGADYVIAVGHCGIDEQSAPWRSTDIIKNVSGLTAFIDGHSHSTIASDKVADKDGKSVLLTSTGTKLAAVGKLVIKSSGAVTTGLVTDYTTKDETVKAYVDKIKAQNDALLKKVVARTDVTLTTLGADGQRAVRSAETNLGDLCADAYRAIAGSDVAIVNGGGIRADIPAGDITYEQIIAVHPYGNALCVVEATGQEILDALEMSSRSCPGENGGFLQVSGITYTIDTTVASSVKVDDNKMFVSVDGPYRVKNVEINGKPIDLAKTYTVASHDYMLKSAGDGINMFQNNKLIQDCVMLDNQVLITYITENLKGTVPASYAKPQGRIAVIREPFADVVESDWYYTGVVYAYENGLFSGVTASSFAPKATMTRGQLVTVLWRMAGKPEATAAGFTDVAADSVYAAAINWAYANKITSGYTETTFNPNKAITREQFATILMNYAKYMKYDVTAGGNAIKEYTDYPTISAFAGEAMNWANAAQLINGYDDNTIRPQGTATRGQVAVILQRFCTTVAA</sequence>
<evidence type="ECO:0000313" key="6">
    <source>
        <dbReference type="Proteomes" id="UP000515960"/>
    </source>
</evidence>
<dbReference type="PROSITE" id="PS51272">
    <property type="entry name" value="SLH"/>
    <property type="match status" value="3"/>
</dbReference>
<dbReference type="Proteomes" id="UP000515960">
    <property type="component" value="Chromosome"/>
</dbReference>
<dbReference type="RefSeq" id="WP_187333731.1">
    <property type="nucleotide sequence ID" value="NZ_CP060490.1"/>
</dbReference>
<name>A0A7G9B6U7_9FIRM</name>